<evidence type="ECO:0000256" key="8">
    <source>
        <dbReference type="HAMAP-Rule" id="MF_01894"/>
    </source>
</evidence>
<evidence type="ECO:0000256" key="2">
    <source>
        <dbReference type="ARBA" id="ARBA00022490"/>
    </source>
</evidence>
<dbReference type="GO" id="GO:0007059">
    <property type="term" value="P:chromosome segregation"/>
    <property type="evidence" value="ECO:0007669"/>
    <property type="project" value="UniProtKB-UniRule"/>
</dbReference>
<comment type="caution">
    <text evidence="10">The sequence shown here is derived from an EMBL/GenBank/DDBJ whole genome shotgun (WGS) entry which is preliminary data.</text>
</comment>
<dbReference type="PIRSF" id="PIRSF005719">
    <property type="entry name" value="SMC"/>
    <property type="match status" value="1"/>
</dbReference>
<keyword evidence="2 8" id="KW-0963">Cytoplasm</keyword>
<dbReference type="PANTHER" id="PTHR42963:SF1">
    <property type="entry name" value="DUF4476 DOMAIN-CONTAINING PROTEIN"/>
    <property type="match status" value="1"/>
</dbReference>
<dbReference type="GO" id="GO:0030261">
    <property type="term" value="P:chromosome condensation"/>
    <property type="evidence" value="ECO:0007669"/>
    <property type="project" value="UniProtKB-KW"/>
</dbReference>
<evidence type="ECO:0000256" key="5">
    <source>
        <dbReference type="ARBA" id="ARBA00023054"/>
    </source>
</evidence>
<dbReference type="Proteomes" id="UP000460298">
    <property type="component" value="Unassembled WGS sequence"/>
</dbReference>
<dbReference type="GO" id="GO:0007062">
    <property type="term" value="P:sister chromatid cohesion"/>
    <property type="evidence" value="ECO:0007669"/>
    <property type="project" value="InterPro"/>
</dbReference>
<keyword evidence="4 8" id="KW-0067">ATP-binding</keyword>
<name>A0A833GYX9_9LEPT</name>
<dbReference type="InterPro" id="IPR003395">
    <property type="entry name" value="RecF/RecN/SMC_N"/>
</dbReference>
<dbReference type="InterPro" id="IPR027417">
    <property type="entry name" value="P-loop_NTPase"/>
</dbReference>
<keyword evidence="5 8" id="KW-0175">Coiled coil</keyword>
<dbReference type="EMBL" id="WBUI01000020">
    <property type="protein sequence ID" value="KAB2930520.1"/>
    <property type="molecule type" value="Genomic_DNA"/>
</dbReference>
<feature type="binding site" evidence="8">
    <location>
        <begin position="32"/>
        <end position="39"/>
    </location>
    <ligand>
        <name>ATP</name>
        <dbReference type="ChEBI" id="CHEBI:30616"/>
    </ligand>
</feature>
<evidence type="ECO:0000256" key="3">
    <source>
        <dbReference type="ARBA" id="ARBA00022741"/>
    </source>
</evidence>
<dbReference type="GO" id="GO:0003677">
    <property type="term" value="F:DNA binding"/>
    <property type="evidence" value="ECO:0007669"/>
    <property type="project" value="UniProtKB-UniRule"/>
</dbReference>
<keyword evidence="7 8" id="KW-0238">DNA-binding</keyword>
<evidence type="ECO:0000313" key="10">
    <source>
        <dbReference type="EMBL" id="KAB2930520.1"/>
    </source>
</evidence>
<dbReference type="AlphaFoldDB" id="A0A833GYX9"/>
<dbReference type="HAMAP" id="MF_01894">
    <property type="entry name" value="Smc_prok"/>
    <property type="match status" value="1"/>
</dbReference>
<keyword evidence="3 8" id="KW-0547">Nucleotide-binding</keyword>
<evidence type="ECO:0000259" key="9">
    <source>
        <dbReference type="Pfam" id="PF02463"/>
    </source>
</evidence>
<evidence type="ECO:0000256" key="4">
    <source>
        <dbReference type="ARBA" id="ARBA00022840"/>
    </source>
</evidence>
<evidence type="ECO:0000256" key="6">
    <source>
        <dbReference type="ARBA" id="ARBA00023067"/>
    </source>
</evidence>
<protein>
    <recommendedName>
        <fullName evidence="8">Chromosome partition protein Smc</fullName>
    </recommendedName>
</protein>
<dbReference type="Pfam" id="PF02463">
    <property type="entry name" value="SMC_N"/>
    <property type="match status" value="1"/>
</dbReference>
<proteinExistence type="inferred from homology"/>
<gene>
    <name evidence="8" type="primary">smc</name>
    <name evidence="10" type="ORF">F9K24_16835</name>
</gene>
<dbReference type="FunFam" id="3.40.50.300:FF:000901">
    <property type="entry name" value="Chromosome partition protein Smc"/>
    <property type="match status" value="1"/>
</dbReference>
<evidence type="ECO:0000256" key="1">
    <source>
        <dbReference type="ARBA" id="ARBA00004496"/>
    </source>
</evidence>
<dbReference type="Gene3D" id="3.40.50.300">
    <property type="entry name" value="P-loop containing nucleotide triphosphate hydrolases"/>
    <property type="match status" value="2"/>
</dbReference>
<dbReference type="GO" id="GO:0016887">
    <property type="term" value="F:ATP hydrolysis activity"/>
    <property type="evidence" value="ECO:0007669"/>
    <property type="project" value="InterPro"/>
</dbReference>
<dbReference type="SUPFAM" id="SSF52540">
    <property type="entry name" value="P-loop containing nucleoside triphosphate hydrolases"/>
    <property type="match status" value="1"/>
</dbReference>
<sequence>MRVKKIRMVGFKSFADETVVTPQDGMTAIVGPNGCGKSNIVDAVRWVLGEKSGRALRGKSMEDVIFLGAETRKPAGMAEVEIIFDNVDRGLPLDMDEVAIGRRIYPGSPSEYILNGKRATRREIDQMLMDTGIGKTAYSIMEQGRMSEILKASPEERRSLFDEAAGISRFKAEKMETQKKLEDTRQNMLRLNDILREKEKELSHLDKQARKTREYLKLKERLDLHDVNLRYLKHVDLKEKEKKAAEKLRELLERKNQIFEQITARELEAEELEKRNQADLESMQNLDREYHQSIGQIESLVQRLTEIDTHIEDRRGKLEQIRDRFKGEKKFHASIEKKLQESLQLVLDLGQEIDTIQVAIGKSSEALQGHEEKYRLTLVREEELVQQIEGLDREQKSLLEELRSITEDLIVSIENRQKDLREGEQKRRKVGESIRSQLQTKAGLADDALAKLNAGDAAAATKLLAKIRLSDVLSEFDEYQRIEGEFRDLFFGETGLLSRKDEIDRRMKELDERREKSQIEIRSLNEKRKELLLLIEREKQRRMEMELNLRDFRARKNSSAEARDSIQAQIDGSLDRLKYLTEEEQDAIRQLQALEEQKGKLREDAKNLKKSSAELNKNLLGMQKNVSRLRDQILDLRKQAGKERESIDRLIPEISSRERAEENIRVALMSLEEELYNDFQFSPGELYEKCEKKRLRIEDEESEFRRIKAEIQALGQFNALAIEEFERSKIALEELLKQKKDIEDSEKNIREIIEKIDEKSKAIFLDVFERIQNNFVGVFQSLFGGGKATLTLTEPENALNCGIQIMVQPPGKKNSSLSLLSGGEQNMTAIALMFATYLVRPSPFCLLDEIDAPLDDQNVQRFLKMLSGFSSRSQFIIITHNKLTMSKSNAIFGVTQEEAGVSKIVSVRMEDRAAL</sequence>
<dbReference type="InterPro" id="IPR050308">
    <property type="entry name" value="MukB/SMC"/>
</dbReference>
<dbReference type="GO" id="GO:0005737">
    <property type="term" value="C:cytoplasm"/>
    <property type="evidence" value="ECO:0007669"/>
    <property type="project" value="UniProtKB-SubCell"/>
</dbReference>
<comment type="function">
    <text evidence="8">Required for chromosome condensation and partitioning.</text>
</comment>
<dbReference type="PANTHER" id="PTHR42963">
    <property type="entry name" value="CHROMOSOME PARTITION PROTEIN MUKB"/>
    <property type="match status" value="1"/>
</dbReference>
<feature type="coiled-coil region" evidence="8">
    <location>
        <begin position="690"/>
        <end position="762"/>
    </location>
</feature>
<feature type="coiled-coil region" evidence="8">
    <location>
        <begin position="500"/>
        <end position="639"/>
    </location>
</feature>
<comment type="subcellular location">
    <subcellularLocation>
        <location evidence="1 8">Cytoplasm</location>
    </subcellularLocation>
</comment>
<feature type="coiled-coil region" evidence="8">
    <location>
        <begin position="381"/>
        <end position="408"/>
    </location>
</feature>
<reference evidence="10 11" key="1">
    <citation type="submission" date="2019-10" db="EMBL/GenBank/DDBJ databases">
        <title>Extracellular Electron Transfer in a Candidatus Methanoperedens spp. Enrichment Culture.</title>
        <authorList>
            <person name="Berger S."/>
            <person name="Rangel Shaw D."/>
            <person name="Berben T."/>
            <person name="In 'T Zandt M."/>
            <person name="Frank J."/>
            <person name="Reimann J."/>
            <person name="Jetten M.S.M."/>
            <person name="Welte C.U."/>
        </authorList>
    </citation>
    <scope>NUCLEOTIDE SEQUENCE [LARGE SCALE GENOMIC DNA]</scope>
    <source>
        <strain evidence="10">SB12</strain>
    </source>
</reference>
<evidence type="ECO:0000256" key="7">
    <source>
        <dbReference type="ARBA" id="ARBA00023125"/>
    </source>
</evidence>
<dbReference type="InterPro" id="IPR011890">
    <property type="entry name" value="SMC_prok"/>
</dbReference>
<comment type="subunit">
    <text evidence="8">Homodimer.</text>
</comment>
<comment type="similarity">
    <text evidence="8">Belongs to the SMC family.</text>
</comment>
<evidence type="ECO:0000313" key="11">
    <source>
        <dbReference type="Proteomes" id="UP000460298"/>
    </source>
</evidence>
<keyword evidence="6" id="KW-0226">DNA condensation</keyword>
<comment type="domain">
    <text evidence="8">Contains large globular domains required for ATP hydrolysis at each terminus and a third globular domain forming a flexible hinge near the middle of the molecule. These domains are separated by coiled-coil structures.</text>
</comment>
<feature type="coiled-coil region" evidence="8">
    <location>
        <begin position="167"/>
        <end position="289"/>
    </location>
</feature>
<dbReference type="GO" id="GO:0006260">
    <property type="term" value="P:DNA replication"/>
    <property type="evidence" value="ECO:0007669"/>
    <property type="project" value="UniProtKB-UniRule"/>
</dbReference>
<organism evidence="10 11">
    <name type="scientific">Leptonema illini</name>
    <dbReference type="NCBI Taxonomy" id="183"/>
    <lineage>
        <taxon>Bacteria</taxon>
        <taxon>Pseudomonadati</taxon>
        <taxon>Spirochaetota</taxon>
        <taxon>Spirochaetia</taxon>
        <taxon>Leptospirales</taxon>
        <taxon>Leptospiraceae</taxon>
        <taxon>Leptonema</taxon>
    </lineage>
</organism>
<dbReference type="InterPro" id="IPR024704">
    <property type="entry name" value="SMC"/>
</dbReference>
<dbReference type="GO" id="GO:0005524">
    <property type="term" value="F:ATP binding"/>
    <property type="evidence" value="ECO:0007669"/>
    <property type="project" value="UniProtKB-UniRule"/>
</dbReference>
<feature type="domain" description="RecF/RecN/SMC N-terminal" evidence="9">
    <location>
        <begin position="3"/>
        <end position="902"/>
    </location>
</feature>
<accession>A0A833GYX9</accession>